<dbReference type="Proteomes" id="UP000299102">
    <property type="component" value="Unassembled WGS sequence"/>
</dbReference>
<protein>
    <submittedName>
        <fullName evidence="2">Uncharacterized protein</fullName>
    </submittedName>
</protein>
<feature type="region of interest" description="Disordered" evidence="1">
    <location>
        <begin position="1"/>
        <end position="42"/>
    </location>
</feature>
<gene>
    <name evidence="2" type="ORF">EVAR_24857_1</name>
</gene>
<sequence>MNYLNKPAGQRARLVAAAAPTRKRNRTENMPSSQQSFGGGGHRGHVPWDGVFLTIVIELEPVLTESQLYDSSLTRRLDSSLHSLARGGNYHLTVSLVRNPLWNVARAYHTDIMHVI</sequence>
<keyword evidence="3" id="KW-1185">Reference proteome</keyword>
<reference evidence="2 3" key="1">
    <citation type="journal article" date="2019" name="Commun. Biol.">
        <title>The bagworm genome reveals a unique fibroin gene that provides high tensile strength.</title>
        <authorList>
            <person name="Kono N."/>
            <person name="Nakamura H."/>
            <person name="Ohtoshi R."/>
            <person name="Tomita M."/>
            <person name="Numata K."/>
            <person name="Arakawa K."/>
        </authorList>
    </citation>
    <scope>NUCLEOTIDE SEQUENCE [LARGE SCALE GENOMIC DNA]</scope>
</reference>
<comment type="caution">
    <text evidence="2">The sequence shown here is derived from an EMBL/GenBank/DDBJ whole genome shotgun (WGS) entry which is preliminary data.</text>
</comment>
<dbReference type="EMBL" id="BGZK01001140">
    <property type="protein sequence ID" value="GBP72289.1"/>
    <property type="molecule type" value="Genomic_DNA"/>
</dbReference>
<name>A0A4C1YC97_EUMVA</name>
<dbReference type="AlphaFoldDB" id="A0A4C1YC97"/>
<organism evidence="2 3">
    <name type="scientific">Eumeta variegata</name>
    <name type="common">Bagworm moth</name>
    <name type="synonym">Eumeta japonica</name>
    <dbReference type="NCBI Taxonomy" id="151549"/>
    <lineage>
        <taxon>Eukaryota</taxon>
        <taxon>Metazoa</taxon>
        <taxon>Ecdysozoa</taxon>
        <taxon>Arthropoda</taxon>
        <taxon>Hexapoda</taxon>
        <taxon>Insecta</taxon>
        <taxon>Pterygota</taxon>
        <taxon>Neoptera</taxon>
        <taxon>Endopterygota</taxon>
        <taxon>Lepidoptera</taxon>
        <taxon>Glossata</taxon>
        <taxon>Ditrysia</taxon>
        <taxon>Tineoidea</taxon>
        <taxon>Psychidae</taxon>
        <taxon>Oiketicinae</taxon>
        <taxon>Eumeta</taxon>
    </lineage>
</organism>
<evidence type="ECO:0000313" key="2">
    <source>
        <dbReference type="EMBL" id="GBP72289.1"/>
    </source>
</evidence>
<proteinExistence type="predicted"/>
<evidence type="ECO:0000313" key="3">
    <source>
        <dbReference type="Proteomes" id="UP000299102"/>
    </source>
</evidence>
<feature type="compositionally biased region" description="Low complexity" evidence="1">
    <location>
        <begin position="8"/>
        <end position="20"/>
    </location>
</feature>
<accession>A0A4C1YC97</accession>
<evidence type="ECO:0000256" key="1">
    <source>
        <dbReference type="SAM" id="MobiDB-lite"/>
    </source>
</evidence>